<accession>A0A8J4CDA3</accession>
<proteinExistence type="predicted"/>
<dbReference type="AlphaFoldDB" id="A0A8J4CDA3"/>
<reference evidence="2" key="1">
    <citation type="journal article" date="2021" name="Proc. Natl. Acad. Sci. U.S.A.">
        <title>Three genomes in the algal genus Volvox reveal the fate of a haploid sex-determining region after a transition to homothallism.</title>
        <authorList>
            <person name="Yamamoto K."/>
            <person name="Hamaji T."/>
            <person name="Kawai-Toyooka H."/>
            <person name="Matsuzaki R."/>
            <person name="Takahashi F."/>
            <person name="Nishimura Y."/>
            <person name="Kawachi M."/>
            <person name="Noguchi H."/>
            <person name="Minakuchi Y."/>
            <person name="Umen J.G."/>
            <person name="Toyoda A."/>
            <person name="Nozaki H."/>
        </authorList>
    </citation>
    <scope>NUCLEOTIDE SEQUENCE</scope>
    <source>
        <strain evidence="3">NIES-3785</strain>
        <strain evidence="2">NIES-3786</strain>
    </source>
</reference>
<dbReference type="Proteomes" id="UP000722791">
    <property type="component" value="Unassembled WGS sequence"/>
</dbReference>
<protein>
    <submittedName>
        <fullName evidence="2">Uncharacterized protein</fullName>
    </submittedName>
</protein>
<feature type="compositionally biased region" description="Basic and acidic residues" evidence="1">
    <location>
        <begin position="96"/>
        <end position="108"/>
    </location>
</feature>
<comment type="caution">
    <text evidence="2">The sequence shown here is derived from an EMBL/GenBank/DDBJ whole genome shotgun (WGS) entry which is preliminary data.</text>
</comment>
<dbReference type="EMBL" id="BNCQ01000066">
    <property type="protein sequence ID" value="GIM15574.1"/>
    <property type="molecule type" value="Genomic_DNA"/>
</dbReference>
<evidence type="ECO:0000313" key="2">
    <source>
        <dbReference type="EMBL" id="GIL79457.1"/>
    </source>
</evidence>
<evidence type="ECO:0000313" key="3">
    <source>
        <dbReference type="EMBL" id="GIM15574.1"/>
    </source>
</evidence>
<gene>
    <name evidence="2" type="ORF">Vretifemale_8784</name>
    <name evidence="3" type="ORF">Vretimale_18335</name>
</gene>
<evidence type="ECO:0000313" key="4">
    <source>
        <dbReference type="Proteomes" id="UP000747110"/>
    </source>
</evidence>
<dbReference type="Proteomes" id="UP000747110">
    <property type="component" value="Unassembled WGS sequence"/>
</dbReference>
<keyword evidence="4" id="KW-1185">Reference proteome</keyword>
<name>A0A8J4CDA3_9CHLO</name>
<feature type="region of interest" description="Disordered" evidence="1">
    <location>
        <begin position="96"/>
        <end position="120"/>
    </location>
</feature>
<sequence length="120" mass="13615">MAYNLYQVQMSNAWAERINKETAQAEKFWNQQVQQLEKSGPGPRLGVPASEIFVGEAMEVRSLAAESAHARSAAPTGFTSKTAFLRSRMEKLEAELTAERESRRKVEDDLQQLRASMKRR</sequence>
<organism evidence="2 4">
    <name type="scientific">Volvox reticuliferus</name>
    <dbReference type="NCBI Taxonomy" id="1737510"/>
    <lineage>
        <taxon>Eukaryota</taxon>
        <taxon>Viridiplantae</taxon>
        <taxon>Chlorophyta</taxon>
        <taxon>core chlorophytes</taxon>
        <taxon>Chlorophyceae</taxon>
        <taxon>CS clade</taxon>
        <taxon>Chlamydomonadales</taxon>
        <taxon>Volvocaceae</taxon>
        <taxon>Volvox</taxon>
    </lineage>
</organism>
<dbReference type="EMBL" id="BNCP01000016">
    <property type="protein sequence ID" value="GIL79457.1"/>
    <property type="molecule type" value="Genomic_DNA"/>
</dbReference>
<dbReference type="OrthoDB" id="527610at2759"/>
<evidence type="ECO:0000256" key="1">
    <source>
        <dbReference type="SAM" id="MobiDB-lite"/>
    </source>
</evidence>